<feature type="compositionally biased region" description="Low complexity" evidence="1">
    <location>
        <begin position="7"/>
        <end position="19"/>
    </location>
</feature>
<proteinExistence type="predicted"/>
<evidence type="ECO:0000256" key="2">
    <source>
        <dbReference type="SAM" id="Phobius"/>
    </source>
</evidence>
<evidence type="ECO:0000313" key="4">
    <source>
        <dbReference type="Proteomes" id="UP000823854"/>
    </source>
</evidence>
<reference evidence="3" key="2">
    <citation type="submission" date="2021-04" db="EMBL/GenBank/DDBJ databases">
        <authorList>
            <person name="Gilroy R."/>
        </authorList>
    </citation>
    <scope>NUCLEOTIDE SEQUENCE</scope>
    <source>
        <strain evidence="3">CHK130-7132</strain>
    </source>
</reference>
<reference evidence="3" key="1">
    <citation type="journal article" date="2021" name="PeerJ">
        <title>Extensive microbial diversity within the chicken gut microbiome revealed by metagenomics and culture.</title>
        <authorList>
            <person name="Gilroy R."/>
            <person name="Ravi A."/>
            <person name="Getino M."/>
            <person name="Pursley I."/>
            <person name="Horton D.L."/>
            <person name="Alikhan N.F."/>
            <person name="Baker D."/>
            <person name="Gharbi K."/>
            <person name="Hall N."/>
            <person name="Watson M."/>
            <person name="Adriaenssens E.M."/>
            <person name="Foster-Nyarko E."/>
            <person name="Jarju S."/>
            <person name="Secka A."/>
            <person name="Antonio M."/>
            <person name="Oren A."/>
            <person name="Chaudhuri R.R."/>
            <person name="La Ragione R."/>
            <person name="Hildebrand F."/>
            <person name="Pallen M.J."/>
        </authorList>
    </citation>
    <scope>NUCLEOTIDE SEQUENCE</scope>
    <source>
        <strain evidence="3">CHK130-7132</strain>
    </source>
</reference>
<dbReference type="AlphaFoldDB" id="A0A9D2PYZ8"/>
<accession>A0A9D2PYZ8</accession>
<dbReference type="EMBL" id="DWWC01000184">
    <property type="protein sequence ID" value="HJC69779.1"/>
    <property type="molecule type" value="Genomic_DNA"/>
</dbReference>
<feature type="transmembrane region" description="Helical" evidence="2">
    <location>
        <begin position="78"/>
        <end position="102"/>
    </location>
</feature>
<feature type="transmembrane region" description="Helical" evidence="2">
    <location>
        <begin position="48"/>
        <end position="66"/>
    </location>
</feature>
<name>A0A9D2PYZ8_9MICO</name>
<organism evidence="3 4">
    <name type="scientific">Candidatus Brachybacterium intestinipullorum</name>
    <dbReference type="NCBI Taxonomy" id="2838512"/>
    <lineage>
        <taxon>Bacteria</taxon>
        <taxon>Bacillati</taxon>
        <taxon>Actinomycetota</taxon>
        <taxon>Actinomycetes</taxon>
        <taxon>Micrococcales</taxon>
        <taxon>Dermabacteraceae</taxon>
        <taxon>Brachybacterium</taxon>
    </lineage>
</organism>
<gene>
    <name evidence="3" type="ORF">H9932_08905</name>
</gene>
<keyword evidence="2" id="KW-0812">Transmembrane</keyword>
<evidence type="ECO:0000256" key="1">
    <source>
        <dbReference type="SAM" id="MobiDB-lite"/>
    </source>
</evidence>
<feature type="region of interest" description="Disordered" evidence="1">
    <location>
        <begin position="1"/>
        <end position="21"/>
    </location>
</feature>
<protein>
    <submittedName>
        <fullName evidence="3">Uncharacterized protein</fullName>
    </submittedName>
</protein>
<keyword evidence="2" id="KW-1133">Transmembrane helix</keyword>
<dbReference type="Proteomes" id="UP000823854">
    <property type="component" value="Unassembled WGS sequence"/>
</dbReference>
<keyword evidence="2" id="KW-0472">Membrane</keyword>
<comment type="caution">
    <text evidence="3">The sequence shown here is derived from an EMBL/GenBank/DDBJ whole genome shotgun (WGS) entry which is preliminary data.</text>
</comment>
<evidence type="ECO:0000313" key="3">
    <source>
        <dbReference type="EMBL" id="HJC69779.1"/>
    </source>
</evidence>
<sequence length="142" mass="14898">MGGVNCDRSSSPRSDGTSGSRHRRRLGALALTLLASWLLMMMPLPISLLAGLTGLSALVLLVLVVVQSVKDGRWSTAVIGVFLGLPATLMIIAGALLSTLFYTPLAELEDCRATAITEQARVKCDAEAQGSMVEWLSGLLGG</sequence>